<evidence type="ECO:0000313" key="2">
    <source>
        <dbReference type="EMBL" id="MFO3707511.1"/>
    </source>
</evidence>
<dbReference type="Proteomes" id="UP001637990">
    <property type="component" value="Unassembled WGS sequence"/>
</dbReference>
<reference evidence="2 3" key="1">
    <citation type="submission" date="2024-11" db="EMBL/GenBank/DDBJ databases">
        <title>Genome sequencing of Xanthomonas codiaei.</title>
        <authorList>
            <person name="Studholme D.J."/>
        </authorList>
    </citation>
    <scope>NUCLEOTIDE SEQUENCE [LARGE SCALE GENOMIC DNA]</scope>
    <source>
        <strain evidence="2 3">NCPPB 4350</strain>
    </source>
</reference>
<dbReference type="SUPFAM" id="SSF51261">
    <property type="entry name" value="Duplicated hybrid motif"/>
    <property type="match status" value="1"/>
</dbReference>
<dbReference type="Pfam" id="PF01551">
    <property type="entry name" value="Peptidase_M23"/>
    <property type="match status" value="1"/>
</dbReference>
<sequence>MATQDVKQQVPYRVIQLEWDVDKGSHNEAVGSFDELVTHHPKSNSDAHLVNGKVVGGQAGRTLGMIGGEIQEIEVAKAGKDYGLRPDQVLLKKDFMLEDSGLPSGPSSRSLDVPSPVAGVVGTVNTSRGLVDVLDREGGDVILRVRHMSPIHVKAGDQVEYGQALGVQGKQATEAIHVHMEVDSRYYQHYENYVGDLVSGRLSIDADRRNRGIE</sequence>
<proteinExistence type="predicted"/>
<dbReference type="InterPro" id="IPR016047">
    <property type="entry name" value="M23ase_b-sheet_dom"/>
</dbReference>
<accession>A0ABW9MTC6</accession>
<evidence type="ECO:0000313" key="3">
    <source>
        <dbReference type="Proteomes" id="UP001637990"/>
    </source>
</evidence>
<dbReference type="EMBL" id="JBJGBS010000240">
    <property type="protein sequence ID" value="MFO3707511.1"/>
    <property type="molecule type" value="Genomic_DNA"/>
</dbReference>
<dbReference type="RefSeq" id="WP_410049916.1">
    <property type="nucleotide sequence ID" value="NZ_JBJGBS010000240.1"/>
</dbReference>
<gene>
    <name evidence="2" type="ORF">ACI6Q5_21665</name>
</gene>
<feature type="domain" description="M23ase beta-sheet core" evidence="1">
    <location>
        <begin position="112"/>
        <end position="183"/>
    </location>
</feature>
<evidence type="ECO:0000259" key="1">
    <source>
        <dbReference type="Pfam" id="PF01551"/>
    </source>
</evidence>
<organism evidence="2 3">
    <name type="scientific">Xanthomonas codiaei</name>
    <dbReference type="NCBI Taxonomy" id="56463"/>
    <lineage>
        <taxon>Bacteria</taxon>
        <taxon>Pseudomonadati</taxon>
        <taxon>Pseudomonadota</taxon>
        <taxon>Gammaproteobacteria</taxon>
        <taxon>Lysobacterales</taxon>
        <taxon>Lysobacteraceae</taxon>
        <taxon>Xanthomonas</taxon>
    </lineage>
</organism>
<keyword evidence="3" id="KW-1185">Reference proteome</keyword>
<dbReference type="Gene3D" id="2.70.70.10">
    <property type="entry name" value="Glucose Permease (Domain IIA)"/>
    <property type="match status" value="1"/>
</dbReference>
<comment type="caution">
    <text evidence="2">The sequence shown here is derived from an EMBL/GenBank/DDBJ whole genome shotgun (WGS) entry which is preliminary data.</text>
</comment>
<protein>
    <submittedName>
        <fullName evidence="2">Peptidoglycan DD-metalloendopeptidase family protein</fullName>
    </submittedName>
</protein>
<feature type="non-terminal residue" evidence="2">
    <location>
        <position position="214"/>
    </location>
</feature>
<dbReference type="InterPro" id="IPR011055">
    <property type="entry name" value="Dup_hybrid_motif"/>
</dbReference>
<name>A0ABW9MTC6_9XANT</name>